<organism evidence="1 2">
    <name type="scientific">Lysinibacillus capsici</name>
    <dbReference type="NCBI Taxonomy" id="2115968"/>
    <lineage>
        <taxon>Bacteria</taxon>
        <taxon>Bacillati</taxon>
        <taxon>Bacillota</taxon>
        <taxon>Bacilli</taxon>
        <taxon>Bacillales</taxon>
        <taxon>Bacillaceae</taxon>
        <taxon>Lysinibacillus</taxon>
    </lineage>
</organism>
<gene>
    <name evidence="1" type="ORF">QBO96_10540</name>
</gene>
<evidence type="ECO:0000313" key="1">
    <source>
        <dbReference type="EMBL" id="WGF40649.1"/>
    </source>
</evidence>
<keyword evidence="2" id="KW-1185">Reference proteome</keyword>
<dbReference type="EMBL" id="CP122283">
    <property type="protein sequence ID" value="WGF40649.1"/>
    <property type="molecule type" value="Genomic_DNA"/>
</dbReference>
<evidence type="ECO:0000313" key="2">
    <source>
        <dbReference type="Proteomes" id="UP001244564"/>
    </source>
</evidence>
<accession>A0ABY8KRF8</accession>
<protein>
    <submittedName>
        <fullName evidence="1">Uncharacterized protein</fullName>
    </submittedName>
</protein>
<proteinExistence type="predicted"/>
<dbReference type="Proteomes" id="UP001244564">
    <property type="component" value="Chromosome"/>
</dbReference>
<reference evidence="1 2" key="1">
    <citation type="submission" date="2023-04" db="EMBL/GenBank/DDBJ databases">
        <title>Genomic of Lysinibacillus capsici TSBLM.</title>
        <authorList>
            <person name="Hu X.S."/>
            <person name="Yu C.H."/>
        </authorList>
    </citation>
    <scope>NUCLEOTIDE SEQUENCE [LARGE SCALE GENOMIC DNA]</scope>
    <source>
        <strain evidence="1 2">TSBLM</strain>
    </source>
</reference>
<name>A0ABY8KRF8_9BACI</name>
<sequence>MSWNFYENRYGKSEFDKKSNNHSGYYRYNIKIFNPDLKKKLQPEGRLHNFHFYNLLPFEEVEALFDVYWVQESNSISDLNGKIHVCGLQKYEELLFKLYKLLMKKLTIEWGYIVGEDYEIDELGYIRIEFMSHFYKNYWLIKD</sequence>
<dbReference type="RefSeq" id="WP_279495992.1">
    <property type="nucleotide sequence ID" value="NZ_CP122283.1"/>
</dbReference>